<evidence type="ECO:0000313" key="1">
    <source>
        <dbReference type="EMBL" id="KAG8042822.1"/>
    </source>
</evidence>
<comment type="caution">
    <text evidence="1">The sequence shown here is derived from an EMBL/GenBank/DDBJ whole genome shotgun (WGS) entry which is preliminary data.</text>
</comment>
<keyword evidence="2" id="KW-1185">Reference proteome</keyword>
<dbReference type="EMBL" id="JAAALK010001531">
    <property type="protein sequence ID" value="KAG8042822.1"/>
    <property type="molecule type" value="Genomic_DNA"/>
</dbReference>
<evidence type="ECO:0000313" key="2">
    <source>
        <dbReference type="Proteomes" id="UP000729402"/>
    </source>
</evidence>
<gene>
    <name evidence="1" type="ORF">GUJ93_ZPchr0670g33275</name>
</gene>
<reference evidence="1" key="2">
    <citation type="submission" date="2021-02" db="EMBL/GenBank/DDBJ databases">
        <authorList>
            <person name="Kimball J.A."/>
            <person name="Haas M.W."/>
            <person name="Macchietto M."/>
            <person name="Kono T."/>
            <person name="Duquette J."/>
            <person name="Shao M."/>
        </authorList>
    </citation>
    <scope>NUCLEOTIDE SEQUENCE</scope>
    <source>
        <tissue evidence="1">Fresh leaf tissue</tissue>
    </source>
</reference>
<protein>
    <submittedName>
        <fullName evidence="1">Uncharacterized protein</fullName>
    </submittedName>
</protein>
<sequence>MYEAGSSCAVRGRGGGAGALAGSVAAAPGSAARLLALGLSPLCPFRRPRPAAANPHPPTPLVLSLYAGCGARPPRRRMWEAARPARALLLCFCPLQTQAASAELYIAPNMDG</sequence>
<organism evidence="1 2">
    <name type="scientific">Zizania palustris</name>
    <name type="common">Northern wild rice</name>
    <dbReference type="NCBI Taxonomy" id="103762"/>
    <lineage>
        <taxon>Eukaryota</taxon>
        <taxon>Viridiplantae</taxon>
        <taxon>Streptophyta</taxon>
        <taxon>Embryophyta</taxon>
        <taxon>Tracheophyta</taxon>
        <taxon>Spermatophyta</taxon>
        <taxon>Magnoliopsida</taxon>
        <taxon>Liliopsida</taxon>
        <taxon>Poales</taxon>
        <taxon>Poaceae</taxon>
        <taxon>BOP clade</taxon>
        <taxon>Oryzoideae</taxon>
        <taxon>Oryzeae</taxon>
        <taxon>Zizaniinae</taxon>
        <taxon>Zizania</taxon>
    </lineage>
</organism>
<dbReference type="Proteomes" id="UP000729402">
    <property type="component" value="Unassembled WGS sequence"/>
</dbReference>
<proteinExistence type="predicted"/>
<dbReference type="AlphaFoldDB" id="A0A8J5R620"/>
<reference evidence="1" key="1">
    <citation type="journal article" date="2021" name="bioRxiv">
        <title>Whole Genome Assembly and Annotation of Northern Wild Rice, Zizania palustris L., Supports a Whole Genome Duplication in the Zizania Genus.</title>
        <authorList>
            <person name="Haas M."/>
            <person name="Kono T."/>
            <person name="Macchietto M."/>
            <person name="Millas R."/>
            <person name="McGilp L."/>
            <person name="Shao M."/>
            <person name="Duquette J."/>
            <person name="Hirsch C.N."/>
            <person name="Kimball J."/>
        </authorList>
    </citation>
    <scope>NUCLEOTIDE SEQUENCE</scope>
    <source>
        <tissue evidence="1">Fresh leaf tissue</tissue>
    </source>
</reference>
<accession>A0A8J5R620</accession>
<name>A0A8J5R620_ZIZPA</name>